<evidence type="ECO:0000256" key="10">
    <source>
        <dbReference type="SAM" id="Phobius"/>
    </source>
</evidence>
<dbReference type="PRINTS" id="PR00237">
    <property type="entry name" value="GPCRRHODOPSN"/>
</dbReference>
<feature type="transmembrane region" description="Helical" evidence="10">
    <location>
        <begin position="226"/>
        <end position="247"/>
    </location>
</feature>
<dbReference type="InterPro" id="IPR000276">
    <property type="entry name" value="GPCR_Rhodpsn"/>
</dbReference>
<dbReference type="Gene3D" id="1.20.1070.10">
    <property type="entry name" value="Rhodopsin 7-helix transmembrane proteins"/>
    <property type="match status" value="1"/>
</dbReference>
<feature type="transmembrane region" description="Helical" evidence="10">
    <location>
        <begin position="134"/>
        <end position="155"/>
    </location>
</feature>
<comment type="subcellular location">
    <subcellularLocation>
        <location evidence="1">Cell membrane</location>
        <topology evidence="1">Multi-pass membrane protein</topology>
    </subcellularLocation>
</comment>
<keyword evidence="13" id="KW-1185">Reference proteome</keyword>
<proteinExistence type="inferred from homology"/>
<dbReference type="SUPFAM" id="SSF81321">
    <property type="entry name" value="Family A G protein-coupled receptor-like"/>
    <property type="match status" value="1"/>
</dbReference>
<evidence type="ECO:0000313" key="12">
    <source>
        <dbReference type="EMBL" id="KAK6487792.1"/>
    </source>
</evidence>
<dbReference type="PANTHER" id="PTHR24238">
    <property type="entry name" value="G-PROTEIN COUPLED RECEPTOR"/>
    <property type="match status" value="1"/>
</dbReference>
<dbReference type="InterPro" id="IPR000611">
    <property type="entry name" value="NPY_rcpt"/>
</dbReference>
<dbReference type="PRINTS" id="PR01012">
    <property type="entry name" value="NRPEPTIDEYR"/>
</dbReference>
<dbReference type="SMART" id="SM01381">
    <property type="entry name" value="7TM_GPCR_Srsx"/>
    <property type="match status" value="1"/>
</dbReference>
<evidence type="ECO:0000256" key="5">
    <source>
        <dbReference type="ARBA" id="ARBA00022989"/>
    </source>
</evidence>
<evidence type="ECO:0000256" key="1">
    <source>
        <dbReference type="ARBA" id="ARBA00004651"/>
    </source>
</evidence>
<sequence length="406" mass="47053">MDLPVPFSNKYFKLQFPNRTSLETVRHDFNTSFGTLSLQDVCDMIALLHADNNTQKTLLIVAYLLIMTFSLFGNLLVCLVVVKMKIKRTVTNVFIFNLALAHLMLTLLNMPFTLARFVSSTWDFGKAMCHMSRFTHYCSLHVSTFTLTAISLEIYQAIMHPLKPRMTAARGIAYISFLWIMASCFSLPHTIYQKLMHFDLGQDNTRQLCLPDFPAPSDLYCKYLDLVTFIILYMVPLLVITITYTTLRKNLLRRIRDINSRQRRHNQKTIKMLMLVVLVFAVCWFPLNCFVVLSSSNVISINNTLYFAFHWLAMSSTCYNPFIYCWLNIKFRTGIKALLRICVWERDPGRVDIPTVSLEAGRRIAWPKAGGKRKSDEDLCKRYPSTSRRMSEVQVNIEMDMINNTM</sequence>
<evidence type="ECO:0000256" key="2">
    <source>
        <dbReference type="ARBA" id="ARBA00010663"/>
    </source>
</evidence>
<feature type="transmembrane region" description="Helical" evidence="10">
    <location>
        <begin position="94"/>
        <end position="114"/>
    </location>
</feature>
<gene>
    <name evidence="12" type="ORF">HHUSO_G9071</name>
</gene>
<comment type="caution">
    <text evidence="12">The sequence shown here is derived from an EMBL/GenBank/DDBJ whole genome shotgun (WGS) entry which is preliminary data.</text>
</comment>
<evidence type="ECO:0000313" key="13">
    <source>
        <dbReference type="Proteomes" id="UP001369086"/>
    </source>
</evidence>
<feature type="transmembrane region" description="Helical" evidence="10">
    <location>
        <begin position="305"/>
        <end position="327"/>
    </location>
</feature>
<evidence type="ECO:0000256" key="6">
    <source>
        <dbReference type="ARBA" id="ARBA00023040"/>
    </source>
</evidence>
<keyword evidence="3" id="KW-1003">Cell membrane</keyword>
<evidence type="ECO:0000256" key="4">
    <source>
        <dbReference type="ARBA" id="ARBA00022692"/>
    </source>
</evidence>
<evidence type="ECO:0000256" key="3">
    <source>
        <dbReference type="ARBA" id="ARBA00022475"/>
    </source>
</evidence>
<feature type="domain" description="G-protein coupled receptors family 1 profile" evidence="11">
    <location>
        <begin position="73"/>
        <end position="324"/>
    </location>
</feature>
<dbReference type="PROSITE" id="PS50262">
    <property type="entry name" value="G_PROTEIN_RECEP_F1_2"/>
    <property type="match status" value="1"/>
</dbReference>
<dbReference type="PANTHER" id="PTHR24238:SF57">
    <property type="entry name" value="G-PROTEIN COUPLED RECEPTOR 83"/>
    <property type="match status" value="1"/>
</dbReference>
<keyword evidence="5 10" id="KW-1133">Transmembrane helix</keyword>
<evidence type="ECO:0000256" key="8">
    <source>
        <dbReference type="ARBA" id="ARBA00023170"/>
    </source>
</evidence>
<feature type="transmembrane region" description="Helical" evidence="10">
    <location>
        <begin position="58"/>
        <end position="82"/>
    </location>
</feature>
<dbReference type="Pfam" id="PF00001">
    <property type="entry name" value="7tm_1"/>
    <property type="match status" value="1"/>
</dbReference>
<evidence type="ECO:0000256" key="7">
    <source>
        <dbReference type="ARBA" id="ARBA00023136"/>
    </source>
</evidence>
<feature type="transmembrane region" description="Helical" evidence="10">
    <location>
        <begin position="167"/>
        <end position="188"/>
    </location>
</feature>
<accession>A0ABR0ZSJ6</accession>
<evidence type="ECO:0000259" key="11">
    <source>
        <dbReference type="PROSITE" id="PS50262"/>
    </source>
</evidence>
<dbReference type="EMBL" id="JAHFZB010000007">
    <property type="protein sequence ID" value="KAK6487792.1"/>
    <property type="molecule type" value="Genomic_DNA"/>
</dbReference>
<name>A0ABR0ZSJ6_HUSHU</name>
<keyword evidence="6" id="KW-0297">G-protein coupled receptor</keyword>
<reference evidence="12 13" key="1">
    <citation type="submission" date="2021-05" db="EMBL/GenBank/DDBJ databases">
        <authorList>
            <person name="Zahm M."/>
            <person name="Klopp C."/>
            <person name="Cabau C."/>
            <person name="Kuhl H."/>
            <person name="Suciu R."/>
            <person name="Ciorpac M."/>
            <person name="Holostenco D."/>
            <person name="Gessner J."/>
            <person name="Wuertz S."/>
            <person name="Hohne C."/>
            <person name="Stock M."/>
            <person name="Gislard M."/>
            <person name="Lluch J."/>
            <person name="Milhes M."/>
            <person name="Lampietro C."/>
            <person name="Lopez Roques C."/>
            <person name="Donnadieu C."/>
            <person name="Du K."/>
            <person name="Schartl M."/>
            <person name="Guiguen Y."/>
        </authorList>
    </citation>
    <scope>NUCLEOTIDE SEQUENCE [LARGE SCALE GENOMIC DNA]</scope>
    <source>
        <strain evidence="12">Hh-F2</strain>
        <tissue evidence="12">Blood</tissue>
    </source>
</reference>
<protein>
    <submittedName>
        <fullName evidence="12">G-protein coupled receptor 83</fullName>
    </submittedName>
</protein>
<dbReference type="Proteomes" id="UP001369086">
    <property type="component" value="Unassembled WGS sequence"/>
</dbReference>
<organism evidence="12 13">
    <name type="scientific">Huso huso</name>
    <name type="common">Beluga</name>
    <name type="synonym">Acipenser huso</name>
    <dbReference type="NCBI Taxonomy" id="61971"/>
    <lineage>
        <taxon>Eukaryota</taxon>
        <taxon>Metazoa</taxon>
        <taxon>Chordata</taxon>
        <taxon>Craniata</taxon>
        <taxon>Vertebrata</taxon>
        <taxon>Euteleostomi</taxon>
        <taxon>Actinopterygii</taxon>
        <taxon>Chondrostei</taxon>
        <taxon>Acipenseriformes</taxon>
        <taxon>Acipenseridae</taxon>
        <taxon>Huso</taxon>
    </lineage>
</organism>
<feature type="transmembrane region" description="Helical" evidence="10">
    <location>
        <begin position="272"/>
        <end position="293"/>
    </location>
</feature>
<keyword evidence="7 10" id="KW-0472">Membrane</keyword>
<keyword evidence="9" id="KW-0807">Transducer</keyword>
<keyword evidence="4 10" id="KW-0812">Transmembrane</keyword>
<evidence type="ECO:0000256" key="9">
    <source>
        <dbReference type="ARBA" id="ARBA00023224"/>
    </source>
</evidence>
<keyword evidence="8 12" id="KW-0675">Receptor</keyword>
<comment type="similarity">
    <text evidence="2">Belongs to the G-protein coupled receptor 1 family.</text>
</comment>
<dbReference type="InterPro" id="IPR017452">
    <property type="entry name" value="GPCR_Rhodpsn_7TM"/>
</dbReference>